<reference evidence="1 2" key="1">
    <citation type="submission" date="2022-05" db="EMBL/GenBank/DDBJ databases">
        <authorList>
            <consortium name="Genoscope - CEA"/>
            <person name="William W."/>
        </authorList>
    </citation>
    <scope>NUCLEOTIDE SEQUENCE [LARGE SCALE GENOMIC DNA]</scope>
</reference>
<name>A0ABN8R660_9CNID</name>
<evidence type="ECO:0000313" key="1">
    <source>
        <dbReference type="EMBL" id="CAH3174873.1"/>
    </source>
</evidence>
<keyword evidence="2" id="KW-1185">Reference proteome</keyword>
<organism evidence="1 2">
    <name type="scientific">Porites lobata</name>
    <dbReference type="NCBI Taxonomy" id="104759"/>
    <lineage>
        <taxon>Eukaryota</taxon>
        <taxon>Metazoa</taxon>
        <taxon>Cnidaria</taxon>
        <taxon>Anthozoa</taxon>
        <taxon>Hexacorallia</taxon>
        <taxon>Scleractinia</taxon>
        <taxon>Fungiina</taxon>
        <taxon>Poritidae</taxon>
        <taxon>Porites</taxon>
    </lineage>
</organism>
<proteinExistence type="predicted"/>
<sequence>MEVCVDEKTFYEKLESLKPGESKVTVYIDDSFYENAKNYLQTLPKFQQGKEHESHAELSKRDISTIKRKGGTLKGEEIVTANNKVVVPKSKLHKVLCECHSSTAHRGRDKTNTYVKGIYSEIPQQVVSLFTSLCKLHAQQKSITDHKKRPITNRIS</sequence>
<dbReference type="Proteomes" id="UP001159405">
    <property type="component" value="Unassembled WGS sequence"/>
</dbReference>
<dbReference type="Gene3D" id="1.10.340.70">
    <property type="match status" value="1"/>
</dbReference>
<gene>
    <name evidence="1" type="ORF">PLOB_00015496</name>
</gene>
<comment type="caution">
    <text evidence="1">The sequence shown here is derived from an EMBL/GenBank/DDBJ whole genome shotgun (WGS) entry which is preliminary data.</text>
</comment>
<evidence type="ECO:0000313" key="2">
    <source>
        <dbReference type="Proteomes" id="UP001159405"/>
    </source>
</evidence>
<protein>
    <submittedName>
        <fullName evidence="1">Uncharacterized protein</fullName>
    </submittedName>
</protein>
<dbReference type="EMBL" id="CALNXK010000194">
    <property type="protein sequence ID" value="CAH3174873.1"/>
    <property type="molecule type" value="Genomic_DNA"/>
</dbReference>
<accession>A0ABN8R660</accession>